<keyword evidence="4 6" id="KW-0472">Membrane</keyword>
<evidence type="ECO:0000256" key="6">
    <source>
        <dbReference type="SAM" id="Phobius"/>
    </source>
</evidence>
<comment type="caution">
    <text evidence="8">The sequence shown here is derived from an EMBL/GenBank/DDBJ whole genome shotgun (WGS) entry which is preliminary data.</text>
</comment>
<dbReference type="GO" id="GO:0016020">
    <property type="term" value="C:membrane"/>
    <property type="evidence" value="ECO:0007669"/>
    <property type="project" value="UniProtKB-SubCell"/>
</dbReference>
<evidence type="ECO:0000256" key="1">
    <source>
        <dbReference type="ARBA" id="ARBA00004141"/>
    </source>
</evidence>
<evidence type="ECO:0000256" key="3">
    <source>
        <dbReference type="ARBA" id="ARBA00022989"/>
    </source>
</evidence>
<feature type="domain" description="Polycystin cation channel PKD1/PKD2" evidence="7">
    <location>
        <begin position="125"/>
        <end position="279"/>
    </location>
</feature>
<dbReference type="InterPro" id="IPR051223">
    <property type="entry name" value="Polycystin"/>
</dbReference>
<evidence type="ECO:0000256" key="5">
    <source>
        <dbReference type="SAM" id="MobiDB-lite"/>
    </source>
</evidence>
<feature type="transmembrane region" description="Helical" evidence="6">
    <location>
        <begin position="180"/>
        <end position="202"/>
    </location>
</feature>
<sequence>MAPLRGLYEELRGGEGGCAWEKWQLIFVLFIIMAAVSESTELFMTKYRTGSFSEYFSSAWNYFDLCSISMSIVIIIVWITTYFNKMAPFDMHPRYDVYASLDSLGRYLKINDDDNGQSDEFDAVLDAFTNMRHLTSFQVTYMMLHGLNSFLLIARMLKVCDFQPRMGILTRTLTVAASDLYHFFILLFLIFVGYGVTGHLVFGTTLEAFSEPFKSMYTLFNLMVFGDNSVAEDMFLLSESQGIAMGIVSMVFYMSYAVLVVLVLVNFLLAIIVDAFTVVKESIKESTSLNEEVWYYGKAIFNQNIRRSELHDDKILAMLKNLEVSEREHLKAQGTHPSIWEPCEDPAAAAAAANSKPAWKDKILITERRQKNVATRGSEVAQTLEDAAMHMDDVIEEKRHEQEMMPTPPEESCLCSSHITKRIMDKFGRDPSHNDAEDEKEAKRQQQQEILDILKLIQHKQVQADSKLNGMTDQLSSLKAAQLKASEQHEKDVYGMTDQVSSLKAELTQLKASAQHEKEHGEGLRGTESAYED</sequence>
<evidence type="ECO:0000313" key="9">
    <source>
        <dbReference type="Proteomes" id="UP001190700"/>
    </source>
</evidence>
<organism evidence="8 9">
    <name type="scientific">Cymbomonas tetramitiformis</name>
    <dbReference type="NCBI Taxonomy" id="36881"/>
    <lineage>
        <taxon>Eukaryota</taxon>
        <taxon>Viridiplantae</taxon>
        <taxon>Chlorophyta</taxon>
        <taxon>Pyramimonadophyceae</taxon>
        <taxon>Pyramimonadales</taxon>
        <taxon>Pyramimonadaceae</taxon>
        <taxon>Cymbomonas</taxon>
    </lineage>
</organism>
<evidence type="ECO:0000256" key="4">
    <source>
        <dbReference type="ARBA" id="ARBA00023136"/>
    </source>
</evidence>
<dbReference type="Pfam" id="PF08016">
    <property type="entry name" value="PKD_channel"/>
    <property type="match status" value="1"/>
</dbReference>
<evidence type="ECO:0000313" key="8">
    <source>
        <dbReference type="EMBL" id="KAK3281906.1"/>
    </source>
</evidence>
<feature type="region of interest" description="Disordered" evidence="5">
    <location>
        <begin position="509"/>
        <end position="533"/>
    </location>
</feature>
<keyword evidence="2 6" id="KW-0812">Transmembrane</keyword>
<feature type="transmembrane region" description="Helical" evidence="6">
    <location>
        <begin position="65"/>
        <end position="83"/>
    </location>
</feature>
<reference evidence="8 9" key="1">
    <citation type="journal article" date="2015" name="Genome Biol. Evol.">
        <title>Comparative Genomics of a Bacterivorous Green Alga Reveals Evolutionary Causalities and Consequences of Phago-Mixotrophic Mode of Nutrition.</title>
        <authorList>
            <person name="Burns J.A."/>
            <person name="Paasch A."/>
            <person name="Narechania A."/>
            <person name="Kim E."/>
        </authorList>
    </citation>
    <scope>NUCLEOTIDE SEQUENCE [LARGE SCALE GENOMIC DNA]</scope>
    <source>
        <strain evidence="8 9">PLY_AMNH</strain>
    </source>
</reference>
<dbReference type="AlphaFoldDB" id="A0AAE0GPW4"/>
<feature type="compositionally biased region" description="Basic and acidic residues" evidence="5">
    <location>
        <begin position="514"/>
        <end position="525"/>
    </location>
</feature>
<feature type="transmembrane region" description="Helical" evidence="6">
    <location>
        <begin position="139"/>
        <end position="159"/>
    </location>
</feature>
<keyword evidence="3 6" id="KW-1133">Transmembrane helix</keyword>
<name>A0AAE0GPW4_9CHLO</name>
<dbReference type="PANTHER" id="PTHR10877">
    <property type="entry name" value="POLYCYSTIN FAMILY MEMBER"/>
    <property type="match status" value="1"/>
</dbReference>
<evidence type="ECO:0000256" key="2">
    <source>
        <dbReference type="ARBA" id="ARBA00022692"/>
    </source>
</evidence>
<dbReference type="EMBL" id="LGRX02003654">
    <property type="protein sequence ID" value="KAK3281906.1"/>
    <property type="molecule type" value="Genomic_DNA"/>
</dbReference>
<dbReference type="InterPro" id="IPR013122">
    <property type="entry name" value="PKD1_2_channel"/>
</dbReference>
<keyword evidence="9" id="KW-1185">Reference proteome</keyword>
<dbReference type="Gene3D" id="1.10.287.70">
    <property type="match status" value="1"/>
</dbReference>
<feature type="transmembrane region" description="Helical" evidence="6">
    <location>
        <begin position="243"/>
        <end position="276"/>
    </location>
</feature>
<proteinExistence type="predicted"/>
<dbReference type="Proteomes" id="UP001190700">
    <property type="component" value="Unassembled WGS sequence"/>
</dbReference>
<comment type="subcellular location">
    <subcellularLocation>
        <location evidence="1">Membrane</location>
        <topology evidence="1">Multi-pass membrane protein</topology>
    </subcellularLocation>
</comment>
<feature type="transmembrane region" description="Helical" evidence="6">
    <location>
        <begin position="23"/>
        <end position="44"/>
    </location>
</feature>
<accession>A0AAE0GPW4</accession>
<protein>
    <recommendedName>
        <fullName evidence="7">Polycystin cation channel PKD1/PKD2 domain-containing protein</fullName>
    </recommendedName>
</protein>
<dbReference type="PANTHER" id="PTHR10877:SF183">
    <property type="entry name" value="AT14535P-RELATED"/>
    <property type="match status" value="1"/>
</dbReference>
<evidence type="ECO:0000259" key="7">
    <source>
        <dbReference type="Pfam" id="PF08016"/>
    </source>
</evidence>
<gene>
    <name evidence="8" type="ORF">CYMTET_10329</name>
</gene>